<dbReference type="InterPro" id="IPR036844">
    <property type="entry name" value="Hint_dom_sf"/>
</dbReference>
<dbReference type="EMBL" id="AAWS01000004">
    <property type="protein sequence ID" value="EAY30955.1"/>
    <property type="molecule type" value="Genomic_DNA"/>
</dbReference>
<dbReference type="Proteomes" id="UP000004095">
    <property type="component" value="Unassembled WGS sequence"/>
</dbReference>
<gene>
    <name evidence="2" type="ORF">M23134_07362</name>
</gene>
<dbReference type="SMART" id="SM00306">
    <property type="entry name" value="HintN"/>
    <property type="match status" value="1"/>
</dbReference>
<feature type="domain" description="Hint" evidence="1">
    <location>
        <begin position="57"/>
        <end position="142"/>
    </location>
</feature>
<comment type="caution">
    <text evidence="2">The sequence shown here is derived from an EMBL/GenBank/DDBJ whole genome shotgun (WGS) entry which is preliminary data.</text>
</comment>
<evidence type="ECO:0000313" key="2">
    <source>
        <dbReference type="EMBL" id="EAY30955.1"/>
    </source>
</evidence>
<dbReference type="PROSITE" id="PS50818">
    <property type="entry name" value="INTEIN_C_TER"/>
    <property type="match status" value="1"/>
</dbReference>
<dbReference type="eggNOG" id="COG3209">
    <property type="taxonomic scope" value="Bacteria"/>
</dbReference>
<dbReference type="PROSITE" id="PS50817">
    <property type="entry name" value="INTEIN_N_TER"/>
    <property type="match status" value="1"/>
</dbReference>
<dbReference type="SUPFAM" id="SSF51294">
    <property type="entry name" value="Hedgehog/intein (Hint) domain"/>
    <property type="match status" value="1"/>
</dbReference>
<dbReference type="InterPro" id="IPR006141">
    <property type="entry name" value="Intein_N"/>
</dbReference>
<protein>
    <submittedName>
        <fullName evidence="2">Intein C-terminal splicing region domain protein</fullName>
    </submittedName>
</protein>
<dbReference type="Pfam" id="PF07591">
    <property type="entry name" value="PT-HINT"/>
    <property type="match status" value="1"/>
</dbReference>
<proteinExistence type="predicted"/>
<sequence>MLFKKFFELLFSQESINHFEDYIFFVFIQQSNQFYLFSEAFISYSYFFRYIPVKINKLITRTGYKKIEDIRVGDWVWSHNEKTGRQELKRVTKVFVRQTQKLINLYFGNEIIQTTPDHPFYLAGKWVKSGNLSQGDSLHLFRSRRLALDSLVKVDTNARVYNFSVAKHHNYFVGKAGVLVHNANGYDLFDEAANQLNSMANRFKWRGKKLQQAINNLNNEEIPLTLRTSVAQKIVENDFIGVSGYDDLISKLAMKKNIQAEVIPAYHSFVQVTTDTKQFINKGKTLQFEVNTPDGDLDFVMRNFDNLGTDHAIQYKSFGVLTNTLKKVKKAIGQVKEATKVGTYYREVKLEFRNHTLSDLQKLDSYGDSYYKNIQGLKNDPGYSGVVIKIRTKDSITYDIVE</sequence>
<name>A1ZEK3_MICM2</name>
<evidence type="ECO:0000313" key="3">
    <source>
        <dbReference type="Proteomes" id="UP000004095"/>
    </source>
</evidence>
<dbReference type="GO" id="GO:0016539">
    <property type="term" value="P:intein-mediated protein splicing"/>
    <property type="evidence" value="ECO:0007669"/>
    <property type="project" value="InterPro"/>
</dbReference>
<keyword evidence="3" id="KW-1185">Reference proteome</keyword>
<accession>A1ZEK3</accession>
<dbReference type="InterPro" id="IPR030934">
    <property type="entry name" value="Intein_C"/>
</dbReference>
<dbReference type="Gene3D" id="2.170.16.10">
    <property type="entry name" value="Hedgehog/Intein (Hint) domain"/>
    <property type="match status" value="1"/>
</dbReference>
<dbReference type="InterPro" id="IPR003587">
    <property type="entry name" value="Hint_dom_N"/>
</dbReference>
<dbReference type="NCBIfam" id="TIGR01443">
    <property type="entry name" value="intein_Cterm"/>
    <property type="match status" value="1"/>
</dbReference>
<reference evidence="2 3" key="1">
    <citation type="submission" date="2007-01" db="EMBL/GenBank/DDBJ databases">
        <authorList>
            <person name="Haygood M."/>
            <person name="Podell S."/>
            <person name="Anderson C."/>
            <person name="Hopkinson B."/>
            <person name="Roe K."/>
            <person name="Barbeau K."/>
            <person name="Gaasterland T."/>
            <person name="Ferriera S."/>
            <person name="Johnson J."/>
            <person name="Kravitz S."/>
            <person name="Beeson K."/>
            <person name="Sutton G."/>
            <person name="Rogers Y.-H."/>
            <person name="Friedman R."/>
            <person name="Frazier M."/>
            <person name="Venter J.C."/>
        </authorList>
    </citation>
    <scope>NUCLEOTIDE SEQUENCE [LARGE SCALE GENOMIC DNA]</scope>
    <source>
        <strain evidence="2 3">ATCC 23134</strain>
    </source>
</reference>
<dbReference type="AlphaFoldDB" id="A1ZEK3"/>
<dbReference type="CDD" id="cd00081">
    <property type="entry name" value="Hint"/>
    <property type="match status" value="1"/>
</dbReference>
<evidence type="ECO:0000259" key="1">
    <source>
        <dbReference type="SMART" id="SM00306"/>
    </source>
</evidence>
<organism evidence="2 3">
    <name type="scientific">Microscilla marina ATCC 23134</name>
    <dbReference type="NCBI Taxonomy" id="313606"/>
    <lineage>
        <taxon>Bacteria</taxon>
        <taxon>Pseudomonadati</taxon>
        <taxon>Bacteroidota</taxon>
        <taxon>Cytophagia</taxon>
        <taxon>Cytophagales</taxon>
        <taxon>Microscillaceae</taxon>
        <taxon>Microscilla</taxon>
    </lineage>
</organism>